<gene>
    <name evidence="1" type="ORF">BpHYR1_033190</name>
</gene>
<keyword evidence="2" id="KW-1185">Reference proteome</keyword>
<proteinExistence type="predicted"/>
<dbReference type="OrthoDB" id="1551503at2759"/>
<evidence type="ECO:0000313" key="1">
    <source>
        <dbReference type="EMBL" id="RNA09358.1"/>
    </source>
</evidence>
<dbReference type="SUPFAM" id="SSF144122">
    <property type="entry name" value="Tim10-like"/>
    <property type="match status" value="1"/>
</dbReference>
<evidence type="ECO:0000313" key="2">
    <source>
        <dbReference type="Proteomes" id="UP000276133"/>
    </source>
</evidence>
<dbReference type="EMBL" id="REGN01006477">
    <property type="protein sequence ID" value="RNA09358.1"/>
    <property type="molecule type" value="Genomic_DNA"/>
</dbReference>
<sequence>MTYNQIADECFNNCVFSFNSRDLSNDEIVDGHIFRACEGIQKNLYLTYWKYTVLLLKNVSDKWFGGKLIKEMRKISLFLRIRKPRIVTAPNCRI</sequence>
<protein>
    <submittedName>
        <fullName evidence="1">Uncharacterized protein</fullName>
    </submittedName>
</protein>
<dbReference type="Gene3D" id="1.10.287.810">
    <property type="entry name" value="Mitochondrial import inner membrane translocase subunit tim13 like domains"/>
    <property type="match status" value="1"/>
</dbReference>
<dbReference type="AlphaFoldDB" id="A0A3M7QEH2"/>
<name>A0A3M7QEH2_BRAPC</name>
<dbReference type="InterPro" id="IPR035427">
    <property type="entry name" value="Tim10-like_dom_sf"/>
</dbReference>
<accession>A0A3M7QEH2</accession>
<comment type="caution">
    <text evidence="1">The sequence shown here is derived from an EMBL/GenBank/DDBJ whole genome shotgun (WGS) entry which is preliminary data.</text>
</comment>
<organism evidence="1 2">
    <name type="scientific">Brachionus plicatilis</name>
    <name type="common">Marine rotifer</name>
    <name type="synonym">Brachionus muelleri</name>
    <dbReference type="NCBI Taxonomy" id="10195"/>
    <lineage>
        <taxon>Eukaryota</taxon>
        <taxon>Metazoa</taxon>
        <taxon>Spiralia</taxon>
        <taxon>Gnathifera</taxon>
        <taxon>Rotifera</taxon>
        <taxon>Eurotatoria</taxon>
        <taxon>Monogononta</taxon>
        <taxon>Pseudotrocha</taxon>
        <taxon>Ploima</taxon>
        <taxon>Brachionidae</taxon>
        <taxon>Brachionus</taxon>
    </lineage>
</organism>
<reference evidence="1 2" key="1">
    <citation type="journal article" date="2018" name="Sci. Rep.">
        <title>Genomic signatures of local adaptation to the degree of environmental predictability in rotifers.</title>
        <authorList>
            <person name="Franch-Gras L."/>
            <person name="Hahn C."/>
            <person name="Garcia-Roger E.M."/>
            <person name="Carmona M.J."/>
            <person name="Serra M."/>
            <person name="Gomez A."/>
        </authorList>
    </citation>
    <scope>NUCLEOTIDE SEQUENCE [LARGE SCALE GENOMIC DNA]</scope>
    <source>
        <strain evidence="1">HYR1</strain>
    </source>
</reference>
<dbReference type="Proteomes" id="UP000276133">
    <property type="component" value="Unassembled WGS sequence"/>
</dbReference>